<feature type="region of interest" description="Disordered" evidence="6">
    <location>
        <begin position="441"/>
        <end position="463"/>
    </location>
</feature>
<evidence type="ECO:0000256" key="3">
    <source>
        <dbReference type="ARBA" id="ARBA00022777"/>
    </source>
</evidence>
<dbReference type="SUPFAM" id="SSF56112">
    <property type="entry name" value="Protein kinase-like (PK-like)"/>
    <property type="match status" value="1"/>
</dbReference>
<dbReference type="Pfam" id="PF00069">
    <property type="entry name" value="Pkinase"/>
    <property type="match status" value="1"/>
</dbReference>
<keyword evidence="2" id="KW-0547">Nucleotide-binding</keyword>
<keyword evidence="3" id="KW-0418">Kinase</keyword>
<dbReference type="InterPro" id="IPR000719">
    <property type="entry name" value="Prot_kinase_dom"/>
</dbReference>
<proteinExistence type="predicted"/>
<dbReference type="PANTHER" id="PTHR44329:SF288">
    <property type="entry name" value="MITOGEN-ACTIVATED PROTEIN KINASE KINASE KINASE 20"/>
    <property type="match status" value="1"/>
</dbReference>
<dbReference type="EMBL" id="HBFC01027200">
    <property type="protein sequence ID" value="CAD8714702.1"/>
    <property type="molecule type" value="Transcribed_RNA"/>
</dbReference>
<keyword evidence="4" id="KW-0067">ATP-binding</keyword>
<feature type="domain" description="Protein kinase" evidence="7">
    <location>
        <begin position="77"/>
        <end position="401"/>
    </location>
</feature>
<dbReference type="PANTHER" id="PTHR44329">
    <property type="entry name" value="SERINE/THREONINE-PROTEIN KINASE TNNI3K-RELATED"/>
    <property type="match status" value="1"/>
</dbReference>
<evidence type="ECO:0000256" key="2">
    <source>
        <dbReference type="ARBA" id="ARBA00022741"/>
    </source>
</evidence>
<evidence type="ECO:0000256" key="6">
    <source>
        <dbReference type="SAM" id="MobiDB-lite"/>
    </source>
</evidence>
<sequence length="679" mass="73636">MASGLVSSACVLGSGSAPICVGQRTPRKSARVSYSYAASPRGDRCTPRASLTKEQAATVSTDVNQLELRATLKGIGLELRECVDTGSYAAVFKAVSVGTRSGRADASWPGEAGTVFAVKILLTSKANEDAVRDFRREALLLGRVDHPGILRMYHYGKSPQPFMVTEFCHGGNLWNAIHCDGLKVGALLADVPKEGALGGFETVPKSMPLLDMPSLAEDLARTLAYLHDAGFAHRDVKSSNVLLAWCSVKQRIQAKLCDFGSAAPLSKMPRRPAQPQWGGLEKWLGFTGRWQPVGTMLWMAPEMLEPPVEGTEAPAGYSGDKVDVYSLGVVLWELMEWRVPWAGENDVSKQEVLDAVVRRGERLPIPSGCNSRLTDLMSTMWAQSPEQRPDARLVLAELEQIGPAWDVSGHFPRVAQAANARGEELTHVLAAATIERRAQPQMYGDPSQAVATVPGSSRTADVKGGAPAVELQRESASAVTARRSESGEGVVVDSKVELIDGPRLTDGGQVSGASQISDFASDAKLTDPVATLPDVMHVSAAPAGVSEPREPGNWFGEVGSVSFDDLDQFLVPSIYPHIFASVVSAAETELLKDQYSELAVLESRAEDLRARSKLDPFAAFTADAKKREAQRLKKRLSLSAAEGEMNAWRATRDVLRKQLVEAETQHLEWRRKYREIERN</sequence>
<evidence type="ECO:0000313" key="8">
    <source>
        <dbReference type="EMBL" id="CAD8714702.1"/>
    </source>
</evidence>
<gene>
    <name evidence="8" type="ORF">MANT1106_LOCUS16413</name>
</gene>
<reference evidence="8" key="1">
    <citation type="submission" date="2021-01" db="EMBL/GenBank/DDBJ databases">
        <authorList>
            <person name="Corre E."/>
            <person name="Pelletier E."/>
            <person name="Niang G."/>
            <person name="Scheremetjew M."/>
            <person name="Finn R."/>
            <person name="Kale V."/>
            <person name="Holt S."/>
            <person name="Cochrane G."/>
            <person name="Meng A."/>
            <person name="Brown T."/>
            <person name="Cohen L."/>
        </authorList>
    </citation>
    <scope>NUCLEOTIDE SEQUENCE</scope>
    <source>
        <strain evidence="8">SL-175</strain>
    </source>
</reference>
<dbReference type="GO" id="GO:0004674">
    <property type="term" value="F:protein serine/threonine kinase activity"/>
    <property type="evidence" value="ECO:0007669"/>
    <property type="project" value="TreeGrafter"/>
</dbReference>
<keyword evidence="5" id="KW-0175">Coiled coil</keyword>
<dbReference type="AlphaFoldDB" id="A0A7S0ST79"/>
<evidence type="ECO:0000259" key="7">
    <source>
        <dbReference type="PROSITE" id="PS50011"/>
    </source>
</evidence>
<dbReference type="SMART" id="SM00220">
    <property type="entry name" value="S_TKc"/>
    <property type="match status" value="1"/>
</dbReference>
<name>A0A7S0ST79_9CHLO</name>
<keyword evidence="1" id="KW-0808">Transferase</keyword>
<organism evidence="8">
    <name type="scientific">Mantoniella antarctica</name>
    <dbReference type="NCBI Taxonomy" id="81844"/>
    <lineage>
        <taxon>Eukaryota</taxon>
        <taxon>Viridiplantae</taxon>
        <taxon>Chlorophyta</taxon>
        <taxon>Mamiellophyceae</taxon>
        <taxon>Mamiellales</taxon>
        <taxon>Mamiellaceae</taxon>
        <taxon>Mantoniella</taxon>
    </lineage>
</organism>
<dbReference type="InterPro" id="IPR051681">
    <property type="entry name" value="Ser/Thr_Kinases-Pseudokinases"/>
</dbReference>
<evidence type="ECO:0000256" key="4">
    <source>
        <dbReference type="ARBA" id="ARBA00022840"/>
    </source>
</evidence>
<evidence type="ECO:0000256" key="1">
    <source>
        <dbReference type="ARBA" id="ARBA00022679"/>
    </source>
</evidence>
<protein>
    <recommendedName>
        <fullName evidence="7">Protein kinase domain-containing protein</fullName>
    </recommendedName>
</protein>
<accession>A0A7S0ST79</accession>
<dbReference type="Gene3D" id="1.10.510.10">
    <property type="entry name" value="Transferase(Phosphotransferase) domain 1"/>
    <property type="match status" value="1"/>
</dbReference>
<feature type="coiled-coil region" evidence="5">
    <location>
        <begin position="591"/>
        <end position="679"/>
    </location>
</feature>
<dbReference type="Gene3D" id="3.30.200.20">
    <property type="entry name" value="Phosphorylase Kinase, domain 1"/>
    <property type="match status" value="1"/>
</dbReference>
<dbReference type="PROSITE" id="PS50011">
    <property type="entry name" value="PROTEIN_KINASE_DOM"/>
    <property type="match status" value="1"/>
</dbReference>
<dbReference type="GO" id="GO:0005524">
    <property type="term" value="F:ATP binding"/>
    <property type="evidence" value="ECO:0007669"/>
    <property type="project" value="UniProtKB-KW"/>
</dbReference>
<evidence type="ECO:0000256" key="5">
    <source>
        <dbReference type="SAM" id="Coils"/>
    </source>
</evidence>
<dbReference type="InterPro" id="IPR011009">
    <property type="entry name" value="Kinase-like_dom_sf"/>
</dbReference>
<dbReference type="PROSITE" id="PS00108">
    <property type="entry name" value="PROTEIN_KINASE_ST"/>
    <property type="match status" value="1"/>
</dbReference>
<dbReference type="InterPro" id="IPR008271">
    <property type="entry name" value="Ser/Thr_kinase_AS"/>
</dbReference>